<accession>A0A4C1XGU6</accession>
<gene>
    <name evidence="1" type="ORF">EVAR_43612_1</name>
</gene>
<organism evidence="1 2">
    <name type="scientific">Eumeta variegata</name>
    <name type="common">Bagworm moth</name>
    <name type="synonym">Eumeta japonica</name>
    <dbReference type="NCBI Taxonomy" id="151549"/>
    <lineage>
        <taxon>Eukaryota</taxon>
        <taxon>Metazoa</taxon>
        <taxon>Ecdysozoa</taxon>
        <taxon>Arthropoda</taxon>
        <taxon>Hexapoda</taxon>
        <taxon>Insecta</taxon>
        <taxon>Pterygota</taxon>
        <taxon>Neoptera</taxon>
        <taxon>Endopterygota</taxon>
        <taxon>Lepidoptera</taxon>
        <taxon>Glossata</taxon>
        <taxon>Ditrysia</taxon>
        <taxon>Tineoidea</taxon>
        <taxon>Psychidae</taxon>
        <taxon>Oiketicinae</taxon>
        <taxon>Eumeta</taxon>
    </lineage>
</organism>
<sequence length="88" mass="10301">MDTRTSRSIENPRLTKHFTEVWLEPLVTSTFSVYLQNIPIRGRPALRQYKLHTAKFKFRFDNNPDGSRSFVRKKYKTSSTKLGLNPLA</sequence>
<protein>
    <submittedName>
        <fullName evidence="1">Uncharacterized protein</fullName>
    </submittedName>
</protein>
<dbReference type="Proteomes" id="UP000299102">
    <property type="component" value="Unassembled WGS sequence"/>
</dbReference>
<keyword evidence="2" id="KW-1185">Reference proteome</keyword>
<name>A0A4C1XGU6_EUMVA</name>
<evidence type="ECO:0000313" key="1">
    <source>
        <dbReference type="EMBL" id="GBP61674.1"/>
    </source>
</evidence>
<comment type="caution">
    <text evidence="1">The sequence shown here is derived from an EMBL/GenBank/DDBJ whole genome shotgun (WGS) entry which is preliminary data.</text>
</comment>
<dbReference type="EMBL" id="BGZK01000819">
    <property type="protein sequence ID" value="GBP61674.1"/>
    <property type="molecule type" value="Genomic_DNA"/>
</dbReference>
<reference evidence="1 2" key="1">
    <citation type="journal article" date="2019" name="Commun. Biol.">
        <title>The bagworm genome reveals a unique fibroin gene that provides high tensile strength.</title>
        <authorList>
            <person name="Kono N."/>
            <person name="Nakamura H."/>
            <person name="Ohtoshi R."/>
            <person name="Tomita M."/>
            <person name="Numata K."/>
            <person name="Arakawa K."/>
        </authorList>
    </citation>
    <scope>NUCLEOTIDE SEQUENCE [LARGE SCALE GENOMIC DNA]</scope>
</reference>
<dbReference type="AlphaFoldDB" id="A0A4C1XGU6"/>
<evidence type="ECO:0000313" key="2">
    <source>
        <dbReference type="Proteomes" id="UP000299102"/>
    </source>
</evidence>
<proteinExistence type="predicted"/>